<dbReference type="PROSITE" id="PS50132">
    <property type="entry name" value="RGS"/>
    <property type="match status" value="1"/>
</dbReference>
<proteinExistence type="predicted"/>
<dbReference type="EMBL" id="LXWW01000055">
    <property type="protein sequence ID" value="OAO16879.1"/>
    <property type="molecule type" value="Genomic_DNA"/>
</dbReference>
<dbReference type="PANTHER" id="PTHR10845:SF192">
    <property type="entry name" value="DOUBLE HIT, ISOFORM B"/>
    <property type="match status" value="1"/>
</dbReference>
<dbReference type="SUPFAM" id="SSF48097">
    <property type="entry name" value="Regulator of G-protein signaling, RGS"/>
    <property type="match status" value="1"/>
</dbReference>
<gene>
    <name evidence="3" type="ORF">AV274_1402</name>
    <name evidence="2" type="ORF">AV274_1858</name>
</gene>
<dbReference type="Gene3D" id="1.10.167.10">
    <property type="entry name" value="Regulator of G-protein Signalling 4, domain 2"/>
    <property type="match status" value="1"/>
</dbReference>
<accession>A0A196SJC3</accession>
<comment type="caution">
    <text evidence="2">The sequence shown here is derived from an EMBL/GenBank/DDBJ whole genome shotgun (WGS) entry which is preliminary data.</text>
</comment>
<name>A0A196SJC3_BLAHN</name>
<dbReference type="SMART" id="SM00315">
    <property type="entry name" value="RGS"/>
    <property type="match status" value="1"/>
</dbReference>
<dbReference type="OrthoDB" id="196547at2759"/>
<evidence type="ECO:0000259" key="1">
    <source>
        <dbReference type="PROSITE" id="PS50132"/>
    </source>
</evidence>
<organism evidence="2 4">
    <name type="scientific">Blastocystis sp. subtype 1 (strain ATCC 50177 / NandII)</name>
    <dbReference type="NCBI Taxonomy" id="478820"/>
    <lineage>
        <taxon>Eukaryota</taxon>
        <taxon>Sar</taxon>
        <taxon>Stramenopiles</taxon>
        <taxon>Bigyra</taxon>
        <taxon>Opalozoa</taxon>
        <taxon>Opalinata</taxon>
        <taxon>Blastocystidae</taxon>
        <taxon>Blastocystis</taxon>
    </lineage>
</organism>
<dbReference type="InterPro" id="IPR016137">
    <property type="entry name" value="RGS"/>
</dbReference>
<evidence type="ECO:0000313" key="3">
    <source>
        <dbReference type="EMBL" id="OAO16879.1"/>
    </source>
</evidence>
<feature type="domain" description="RGS" evidence="1">
    <location>
        <begin position="45"/>
        <end position="179"/>
    </location>
</feature>
<keyword evidence="4" id="KW-1185">Reference proteome</keyword>
<dbReference type="EMBL" id="LXWW01000082">
    <property type="protein sequence ID" value="OAO16411.1"/>
    <property type="molecule type" value="Genomic_DNA"/>
</dbReference>
<dbReference type="AlphaFoldDB" id="A0A196SJC3"/>
<protein>
    <recommendedName>
        <fullName evidence="1">RGS domain-containing protein</fullName>
    </recommendedName>
</protein>
<dbReference type="PANTHER" id="PTHR10845">
    <property type="entry name" value="REGULATOR OF G PROTEIN SIGNALING"/>
    <property type="match status" value="1"/>
</dbReference>
<dbReference type="Proteomes" id="UP000078348">
    <property type="component" value="Unassembled WGS sequence"/>
</dbReference>
<dbReference type="CDD" id="cd07440">
    <property type="entry name" value="RGS"/>
    <property type="match status" value="1"/>
</dbReference>
<evidence type="ECO:0000313" key="4">
    <source>
        <dbReference type="Proteomes" id="UP000078348"/>
    </source>
</evidence>
<dbReference type="Pfam" id="PF00615">
    <property type="entry name" value="RGS"/>
    <property type="match status" value="1"/>
</dbReference>
<reference evidence="2 4" key="1">
    <citation type="submission" date="2016-05" db="EMBL/GenBank/DDBJ databases">
        <title>Nuclear genome of Blastocystis sp. subtype 1 NandII.</title>
        <authorList>
            <person name="Gentekaki E."/>
            <person name="Curtis B."/>
            <person name="Stairs C."/>
            <person name="Eme L."/>
            <person name="Herman E."/>
            <person name="Klimes V."/>
            <person name="Arias M.C."/>
            <person name="Elias M."/>
            <person name="Hilliou F."/>
            <person name="Klute M."/>
            <person name="Malik S.-B."/>
            <person name="Pightling A."/>
            <person name="Rachubinski R."/>
            <person name="Salas D."/>
            <person name="Schlacht A."/>
            <person name="Suga H."/>
            <person name="Archibald J."/>
            <person name="Ball S.G."/>
            <person name="Clark G."/>
            <person name="Dacks J."/>
            <person name="Van Der Giezen M."/>
            <person name="Tsaousis A."/>
            <person name="Roger A."/>
        </authorList>
    </citation>
    <scope>NUCLEOTIDE SEQUENCE [LARGE SCALE GENOMIC DNA]</scope>
    <source>
        <strain evidence="4">ATCC 50177 / NandII</strain>
        <strain evidence="2">NandII</strain>
    </source>
</reference>
<dbReference type="InterPro" id="IPR044926">
    <property type="entry name" value="RGS_subdomain_2"/>
</dbReference>
<sequence>MSTPVVQSSIDEENALIVSIEEAIQEAEFSRASTDVDAYMNVSHSLEGLLGNEKCVKHIKDFVVDERCEENVLFLLDVNEFRKMYNDDNYSQSQKLLKVEQIVKQYLTPGTSYSQLYIPLPIIREFNDGYNSWKASRNVESGELPPITLFDAVAKTVLEYLRRTSYQKFIRSKDIDCLLAMTVHVQA</sequence>
<dbReference type="InterPro" id="IPR036305">
    <property type="entry name" value="RGS_sf"/>
</dbReference>
<evidence type="ECO:0000313" key="2">
    <source>
        <dbReference type="EMBL" id="OAO16411.1"/>
    </source>
</evidence>